<dbReference type="InterPro" id="IPR051199">
    <property type="entry name" value="LPS_LOS_Heptosyltrfase"/>
</dbReference>
<dbReference type="Pfam" id="PF01075">
    <property type="entry name" value="Glyco_transf_9"/>
    <property type="match status" value="1"/>
</dbReference>
<dbReference type="PANTHER" id="PTHR30160">
    <property type="entry name" value="TETRAACYLDISACCHARIDE 4'-KINASE-RELATED"/>
    <property type="match status" value="1"/>
</dbReference>
<proteinExistence type="predicted"/>
<keyword evidence="2" id="KW-0808">Transferase</keyword>
<evidence type="ECO:0000313" key="4">
    <source>
        <dbReference type="Proteomes" id="UP000603904"/>
    </source>
</evidence>
<name>A0ABQ4G728_9ACTN</name>
<reference evidence="3 4" key="1">
    <citation type="submission" date="2021-01" db="EMBL/GenBank/DDBJ databases">
        <title>Whole genome shotgun sequence of Microbispora corallina NBRC 16416.</title>
        <authorList>
            <person name="Komaki H."/>
            <person name="Tamura T."/>
        </authorList>
    </citation>
    <scope>NUCLEOTIDE SEQUENCE [LARGE SCALE GENOMIC DNA]</scope>
    <source>
        <strain evidence="3 4">NBRC 16416</strain>
    </source>
</reference>
<evidence type="ECO:0000256" key="2">
    <source>
        <dbReference type="ARBA" id="ARBA00022679"/>
    </source>
</evidence>
<keyword evidence="4" id="KW-1185">Reference proteome</keyword>
<dbReference type="CDD" id="cd03789">
    <property type="entry name" value="GT9_LPS_heptosyltransferase"/>
    <property type="match status" value="1"/>
</dbReference>
<protein>
    <submittedName>
        <fullName evidence="3">LPS biosynthesis-related glycosyltransferase</fullName>
    </submittedName>
</protein>
<organism evidence="3 4">
    <name type="scientific">Microbispora corallina</name>
    <dbReference type="NCBI Taxonomy" id="83302"/>
    <lineage>
        <taxon>Bacteria</taxon>
        <taxon>Bacillati</taxon>
        <taxon>Actinomycetota</taxon>
        <taxon>Actinomycetes</taxon>
        <taxon>Streptosporangiales</taxon>
        <taxon>Streptosporangiaceae</taxon>
        <taxon>Microbispora</taxon>
    </lineage>
</organism>
<dbReference type="EMBL" id="BOOC01000033">
    <property type="protein sequence ID" value="GIH42854.1"/>
    <property type="molecule type" value="Genomic_DNA"/>
</dbReference>
<sequence>MSGGVGPTLDGVRRIAVLRANALGDLVLAMPALDAIHHAYPEARITLLGLDWHARFLDGRPGPVDDVVALPPITGVSTAESGHAAPESLFDELRGRRFDLAVQIHGGGRHSNSFLLGLGARMTAGLRTPDAAKLDLWVPYVYYHHETLRYLEVAALVGGFTEDLEPRVAVTPADRAELARAFGEPPPGLVALHPGASDPRRRWPAKDFAALADRLGRPVVITGVERERDLVEEVAAAMSRPVVLAVDTLTLGGLAALYERCSLVVSNDTGPRHLAAAVGAPTVGIYWCGNLINAGPLTRARHRPLVSWTQACPVCGTSGVDLTLERCPHDASWVAGVTVDEAAEQAEDLLGGLAQGR</sequence>
<dbReference type="Gene3D" id="3.40.50.2000">
    <property type="entry name" value="Glycogen Phosphorylase B"/>
    <property type="match status" value="2"/>
</dbReference>
<dbReference type="SUPFAM" id="SSF53756">
    <property type="entry name" value="UDP-Glycosyltransferase/glycogen phosphorylase"/>
    <property type="match status" value="1"/>
</dbReference>
<comment type="caution">
    <text evidence="3">The sequence shown here is derived from an EMBL/GenBank/DDBJ whole genome shotgun (WGS) entry which is preliminary data.</text>
</comment>
<gene>
    <name evidence="3" type="ORF">Mco01_58540</name>
</gene>
<evidence type="ECO:0000313" key="3">
    <source>
        <dbReference type="EMBL" id="GIH42854.1"/>
    </source>
</evidence>
<dbReference type="PANTHER" id="PTHR30160:SF1">
    <property type="entry name" value="LIPOPOLYSACCHARIDE 1,2-N-ACETYLGLUCOSAMINETRANSFERASE-RELATED"/>
    <property type="match status" value="1"/>
</dbReference>
<accession>A0ABQ4G728</accession>
<dbReference type="Proteomes" id="UP000603904">
    <property type="component" value="Unassembled WGS sequence"/>
</dbReference>
<evidence type="ECO:0000256" key="1">
    <source>
        <dbReference type="ARBA" id="ARBA00022676"/>
    </source>
</evidence>
<dbReference type="RefSeq" id="WP_204060028.1">
    <property type="nucleotide sequence ID" value="NZ_BAAAGP010000022.1"/>
</dbReference>
<keyword evidence="1" id="KW-0328">Glycosyltransferase</keyword>
<dbReference type="InterPro" id="IPR002201">
    <property type="entry name" value="Glyco_trans_9"/>
</dbReference>